<dbReference type="InterPro" id="IPR001375">
    <property type="entry name" value="Peptidase_S9_cat"/>
</dbReference>
<dbReference type="Proteomes" id="UP001152561">
    <property type="component" value="Unassembled WGS sequence"/>
</dbReference>
<dbReference type="Pfam" id="PF00326">
    <property type="entry name" value="Peptidase_S9"/>
    <property type="match status" value="1"/>
</dbReference>
<dbReference type="PANTHER" id="PTHR42776">
    <property type="entry name" value="SERINE PEPTIDASE S9 FAMILY MEMBER"/>
    <property type="match status" value="1"/>
</dbReference>
<comment type="caution">
    <text evidence="3">The sequence shown here is derived from an EMBL/GenBank/DDBJ whole genome shotgun (WGS) entry which is preliminary data.</text>
</comment>
<dbReference type="AlphaFoldDB" id="A0A9Q1M240"/>
<dbReference type="PANTHER" id="PTHR42776:SF4">
    <property type="entry name" value="ACYLAMINO-ACID-RELEASING ENZYME"/>
    <property type="match status" value="1"/>
</dbReference>
<feature type="domain" description="Peptidase S9 prolyl oligopeptidase catalytic" evidence="2">
    <location>
        <begin position="17"/>
        <end position="158"/>
    </location>
</feature>
<dbReference type="EMBL" id="JAJAGQ010000011">
    <property type="protein sequence ID" value="KAJ8549087.1"/>
    <property type="molecule type" value="Genomic_DNA"/>
</dbReference>
<dbReference type="GO" id="GO:0006508">
    <property type="term" value="P:proteolysis"/>
    <property type="evidence" value="ECO:0007669"/>
    <property type="project" value="InterPro"/>
</dbReference>
<dbReference type="InterPro" id="IPR029058">
    <property type="entry name" value="AB_hydrolase_fold"/>
</dbReference>
<gene>
    <name evidence="3" type="ORF">K7X08_032794</name>
</gene>
<protein>
    <recommendedName>
        <fullName evidence="2">Peptidase S9 prolyl oligopeptidase catalytic domain-containing protein</fullName>
    </recommendedName>
</protein>
<keyword evidence="4" id="KW-1185">Reference proteome</keyword>
<evidence type="ECO:0000313" key="3">
    <source>
        <dbReference type="EMBL" id="KAJ8549087.1"/>
    </source>
</evidence>
<evidence type="ECO:0000313" key="4">
    <source>
        <dbReference type="Proteomes" id="UP001152561"/>
    </source>
</evidence>
<evidence type="ECO:0000256" key="1">
    <source>
        <dbReference type="ARBA" id="ARBA00022801"/>
    </source>
</evidence>
<keyword evidence="1" id="KW-0378">Hydrolase</keyword>
<dbReference type="Gene3D" id="3.40.50.1820">
    <property type="entry name" value="alpha/beta hydrolase"/>
    <property type="match status" value="1"/>
</dbReference>
<accession>A0A9Q1M240</accession>
<dbReference type="GO" id="GO:0004252">
    <property type="term" value="F:serine-type endopeptidase activity"/>
    <property type="evidence" value="ECO:0007669"/>
    <property type="project" value="TreeGrafter"/>
</dbReference>
<sequence length="161" mass="17937">MRNISFKFLSIVSHPQDVNDVLAAIDHVIDMGFADPKSDSEWKTGFSLDKFAVAAARNPVCNFALMVGTTDIPDWCYYEAFGSEAKSSFTPAPSPEHLALFYDKSPISHVSKVKAPTLMIFGAKDLRMPITDGFQYAQALKEKGVEVKVMMFPDDIHELDR</sequence>
<evidence type="ECO:0000259" key="2">
    <source>
        <dbReference type="Pfam" id="PF00326"/>
    </source>
</evidence>
<dbReference type="OrthoDB" id="416344at2759"/>
<reference evidence="4" key="1">
    <citation type="journal article" date="2023" name="Proc. Natl. Acad. Sci. U.S.A.">
        <title>Genomic and structural basis for evolution of tropane alkaloid biosynthesis.</title>
        <authorList>
            <person name="Wanga Y.-J."/>
            <person name="Taina T."/>
            <person name="Yua J.-Y."/>
            <person name="Lia J."/>
            <person name="Xua B."/>
            <person name="Chenc J."/>
            <person name="D'Auriad J.C."/>
            <person name="Huanga J.-P."/>
            <person name="Huanga S.-X."/>
        </authorList>
    </citation>
    <scope>NUCLEOTIDE SEQUENCE [LARGE SCALE GENOMIC DNA]</scope>
    <source>
        <strain evidence="4">cv. KIB-2019</strain>
    </source>
</reference>
<proteinExistence type="predicted"/>
<organism evidence="3 4">
    <name type="scientific">Anisodus acutangulus</name>
    <dbReference type="NCBI Taxonomy" id="402998"/>
    <lineage>
        <taxon>Eukaryota</taxon>
        <taxon>Viridiplantae</taxon>
        <taxon>Streptophyta</taxon>
        <taxon>Embryophyta</taxon>
        <taxon>Tracheophyta</taxon>
        <taxon>Spermatophyta</taxon>
        <taxon>Magnoliopsida</taxon>
        <taxon>eudicotyledons</taxon>
        <taxon>Gunneridae</taxon>
        <taxon>Pentapetalae</taxon>
        <taxon>asterids</taxon>
        <taxon>lamiids</taxon>
        <taxon>Solanales</taxon>
        <taxon>Solanaceae</taxon>
        <taxon>Solanoideae</taxon>
        <taxon>Hyoscyameae</taxon>
        <taxon>Anisodus</taxon>
    </lineage>
</organism>
<name>A0A9Q1M240_9SOLA</name>
<dbReference type="SUPFAM" id="SSF53474">
    <property type="entry name" value="alpha/beta-Hydrolases"/>
    <property type="match status" value="1"/>
</dbReference>